<evidence type="ECO:0000313" key="4">
    <source>
        <dbReference type="Proteomes" id="UP001141327"/>
    </source>
</evidence>
<dbReference type="Pfam" id="PF01784">
    <property type="entry name" value="DUF34_NIF3"/>
    <property type="match status" value="1"/>
</dbReference>
<name>A0ABQ8UP69_9EUKA</name>
<protein>
    <submittedName>
        <fullName evidence="3">GTP cyclohydrolase 1 type 2</fullName>
    </submittedName>
</protein>
<comment type="similarity">
    <text evidence="1">Belongs to the GTP cyclohydrolase I type 2/NIF3 family.</text>
</comment>
<keyword evidence="2" id="KW-0479">Metal-binding</keyword>
<evidence type="ECO:0000313" key="3">
    <source>
        <dbReference type="EMBL" id="KAJ4460974.1"/>
    </source>
</evidence>
<evidence type="ECO:0000256" key="2">
    <source>
        <dbReference type="ARBA" id="ARBA00022723"/>
    </source>
</evidence>
<dbReference type="NCBIfam" id="TIGR00486">
    <property type="entry name" value="YbgI_SA1388"/>
    <property type="match status" value="1"/>
</dbReference>
<dbReference type="PANTHER" id="PTHR13799">
    <property type="entry name" value="NGG1 INTERACTING FACTOR 3"/>
    <property type="match status" value="1"/>
</dbReference>
<gene>
    <name evidence="3" type="ORF">PAPYR_2829</name>
</gene>
<comment type="caution">
    <text evidence="3">The sequence shown here is derived from an EMBL/GenBank/DDBJ whole genome shotgun (WGS) entry which is preliminary data.</text>
</comment>
<keyword evidence="4" id="KW-1185">Reference proteome</keyword>
<reference evidence="3" key="1">
    <citation type="journal article" date="2022" name="bioRxiv">
        <title>Genomics of Preaxostyla Flagellates Illuminates Evolutionary Transitions and the Path Towards Mitochondrial Loss.</title>
        <authorList>
            <person name="Novak L.V.F."/>
            <person name="Treitli S.C."/>
            <person name="Pyrih J."/>
            <person name="Halakuc P."/>
            <person name="Pipaliya S.V."/>
            <person name="Vacek V."/>
            <person name="Brzon O."/>
            <person name="Soukal P."/>
            <person name="Eme L."/>
            <person name="Dacks J.B."/>
            <person name="Karnkowska A."/>
            <person name="Elias M."/>
            <person name="Hampl V."/>
        </authorList>
    </citation>
    <scope>NUCLEOTIDE SEQUENCE</scope>
    <source>
        <strain evidence="3">RCP-MX</strain>
    </source>
</reference>
<dbReference type="InterPro" id="IPR036069">
    <property type="entry name" value="DUF34/NIF3_sf"/>
</dbReference>
<dbReference type="Gene3D" id="3.40.1390.30">
    <property type="entry name" value="NIF3 (NGG1p interacting factor 3)-like"/>
    <property type="match status" value="2"/>
</dbReference>
<accession>A0ABQ8UP69</accession>
<dbReference type="EMBL" id="JAPMOS010000010">
    <property type="protein sequence ID" value="KAJ4460974.1"/>
    <property type="molecule type" value="Genomic_DNA"/>
</dbReference>
<proteinExistence type="inferred from homology"/>
<organism evidence="3 4">
    <name type="scientific">Paratrimastix pyriformis</name>
    <dbReference type="NCBI Taxonomy" id="342808"/>
    <lineage>
        <taxon>Eukaryota</taxon>
        <taxon>Metamonada</taxon>
        <taxon>Preaxostyla</taxon>
        <taxon>Paratrimastigidae</taxon>
        <taxon>Paratrimastix</taxon>
    </lineage>
</organism>
<dbReference type="InterPro" id="IPR002678">
    <property type="entry name" value="DUF34/NIF3"/>
</dbReference>
<dbReference type="SUPFAM" id="SSF102705">
    <property type="entry name" value="NIF3 (NGG1p interacting factor 3)-like"/>
    <property type="match status" value="1"/>
</dbReference>
<evidence type="ECO:0000256" key="1">
    <source>
        <dbReference type="ARBA" id="ARBA00006964"/>
    </source>
</evidence>
<dbReference type="Proteomes" id="UP001141327">
    <property type="component" value="Unassembled WGS sequence"/>
</dbReference>
<dbReference type="PANTHER" id="PTHR13799:SF14">
    <property type="entry name" value="GTP CYCLOHYDROLASE 1 TYPE 2 HOMOLOG"/>
    <property type="match status" value="1"/>
</dbReference>
<sequence>MSSAPGVIQRADLLSYLDKLLEIEKYKDFCPDGLQVEGRATIRKIVCGVTASQAFLDAAVARGADAVLVHHGYFWKGEDYRIVGMKHHRIATLIRNDISLFTYHLPLDGHPELGNNAQLAKIMGWTIERHFGEGDLGCIGRLSAPSTLGTFSQMLATQLGREPLLLGDPSRPIQRIAWCSGGAQSFFDAAITAGADCFVTGEVSEYCTHMARESGVGFLACGHHATERCGVQALGRHLAEKFGIQVDYVEIENPV</sequence>